<name>A0A0E9SCL5_ANGAN</name>
<proteinExistence type="predicted"/>
<dbReference type="AlphaFoldDB" id="A0A0E9SCL5"/>
<evidence type="ECO:0000313" key="1">
    <source>
        <dbReference type="EMBL" id="JAH38228.1"/>
    </source>
</evidence>
<organism evidence="1">
    <name type="scientific">Anguilla anguilla</name>
    <name type="common">European freshwater eel</name>
    <name type="synonym">Muraena anguilla</name>
    <dbReference type="NCBI Taxonomy" id="7936"/>
    <lineage>
        <taxon>Eukaryota</taxon>
        <taxon>Metazoa</taxon>
        <taxon>Chordata</taxon>
        <taxon>Craniata</taxon>
        <taxon>Vertebrata</taxon>
        <taxon>Euteleostomi</taxon>
        <taxon>Actinopterygii</taxon>
        <taxon>Neopterygii</taxon>
        <taxon>Teleostei</taxon>
        <taxon>Anguilliformes</taxon>
        <taxon>Anguillidae</taxon>
        <taxon>Anguilla</taxon>
    </lineage>
</organism>
<reference evidence="1" key="1">
    <citation type="submission" date="2014-11" db="EMBL/GenBank/DDBJ databases">
        <authorList>
            <person name="Amaro Gonzalez C."/>
        </authorList>
    </citation>
    <scope>NUCLEOTIDE SEQUENCE</scope>
</reference>
<accession>A0A0E9SCL5</accession>
<sequence>MSSINDATRLRALRKYSLRTLPLPTLLAFRTNNICI</sequence>
<reference evidence="1" key="2">
    <citation type="journal article" date="2015" name="Fish Shellfish Immunol.">
        <title>Early steps in the European eel (Anguilla anguilla)-Vibrio vulnificus interaction in the gills: Role of the RtxA13 toxin.</title>
        <authorList>
            <person name="Callol A."/>
            <person name="Pajuelo D."/>
            <person name="Ebbesson L."/>
            <person name="Teles M."/>
            <person name="MacKenzie S."/>
            <person name="Amaro C."/>
        </authorList>
    </citation>
    <scope>NUCLEOTIDE SEQUENCE</scope>
</reference>
<protein>
    <submittedName>
        <fullName evidence="1">Uncharacterized protein</fullName>
    </submittedName>
</protein>
<dbReference type="EMBL" id="GBXM01070349">
    <property type="protein sequence ID" value="JAH38228.1"/>
    <property type="molecule type" value="Transcribed_RNA"/>
</dbReference>